<evidence type="ECO:0000259" key="1">
    <source>
        <dbReference type="PROSITE" id="PS50943"/>
    </source>
</evidence>
<sequence>MKSSYEAGICIREARKAKGWTQAKFAERMDVTRQWVIRTEKGNDSAELGLIMKAFCILGINLNAEKTTDPSNRIRSLEDVTVTNVGNEKYRLHHDKVQAIITAHRNIELNIDPEYLAEVEKLLSSDD</sequence>
<evidence type="ECO:0000313" key="3">
    <source>
        <dbReference type="Proteomes" id="UP000228751"/>
    </source>
</evidence>
<organism evidence="2 3">
    <name type="scientific">Acetobacter pomorum</name>
    <dbReference type="NCBI Taxonomy" id="65959"/>
    <lineage>
        <taxon>Bacteria</taxon>
        <taxon>Pseudomonadati</taxon>
        <taxon>Pseudomonadota</taxon>
        <taxon>Alphaproteobacteria</taxon>
        <taxon>Acetobacterales</taxon>
        <taxon>Acetobacteraceae</taxon>
        <taxon>Acetobacter</taxon>
    </lineage>
</organism>
<dbReference type="AlphaFoldDB" id="A0A2G4R8B6"/>
<dbReference type="Proteomes" id="UP000228751">
    <property type="component" value="Unassembled WGS sequence"/>
</dbReference>
<gene>
    <name evidence="2" type="ORF">CSR02_15225</name>
</gene>
<dbReference type="PROSITE" id="PS50943">
    <property type="entry name" value="HTH_CROC1"/>
    <property type="match status" value="1"/>
</dbReference>
<dbReference type="EMBL" id="PEBQ01000199">
    <property type="protein sequence ID" value="PHY92747.1"/>
    <property type="molecule type" value="Genomic_DNA"/>
</dbReference>
<name>A0A2G4R8B6_9PROT</name>
<dbReference type="RefSeq" id="WP_099542257.1">
    <property type="nucleotide sequence ID" value="NZ_PEBQ01000199.1"/>
</dbReference>
<reference evidence="2 3" key="1">
    <citation type="submission" date="2017-10" db="EMBL/GenBank/DDBJ databases">
        <title>Genomic analysis of the genus Acetobacter.</title>
        <authorList>
            <person name="Kim K.H."/>
            <person name="Chun B.H."/>
            <person name="Son A.R."/>
            <person name="Jeon C.O."/>
        </authorList>
    </citation>
    <scope>NUCLEOTIDE SEQUENCE [LARGE SCALE GENOMIC DNA]</scope>
    <source>
        <strain evidence="2 3">LHT 2458</strain>
    </source>
</reference>
<dbReference type="Pfam" id="PF01381">
    <property type="entry name" value="HTH_3"/>
    <property type="match status" value="1"/>
</dbReference>
<dbReference type="InterPro" id="IPR001387">
    <property type="entry name" value="Cro/C1-type_HTH"/>
</dbReference>
<dbReference type="InterPro" id="IPR010982">
    <property type="entry name" value="Lambda_DNA-bd_dom_sf"/>
</dbReference>
<accession>A0A2G4R8B6</accession>
<dbReference type="Gene3D" id="1.10.260.40">
    <property type="entry name" value="lambda repressor-like DNA-binding domains"/>
    <property type="match status" value="1"/>
</dbReference>
<dbReference type="SUPFAM" id="SSF47413">
    <property type="entry name" value="lambda repressor-like DNA-binding domains"/>
    <property type="match status" value="1"/>
</dbReference>
<dbReference type="GO" id="GO:0003677">
    <property type="term" value="F:DNA binding"/>
    <property type="evidence" value="ECO:0007669"/>
    <property type="project" value="InterPro"/>
</dbReference>
<proteinExistence type="predicted"/>
<dbReference type="CDD" id="cd00093">
    <property type="entry name" value="HTH_XRE"/>
    <property type="match status" value="1"/>
</dbReference>
<dbReference type="OrthoDB" id="7361823at2"/>
<evidence type="ECO:0000313" key="2">
    <source>
        <dbReference type="EMBL" id="PHY92747.1"/>
    </source>
</evidence>
<protein>
    <recommendedName>
        <fullName evidence="1">HTH cro/C1-type domain-containing protein</fullName>
    </recommendedName>
</protein>
<dbReference type="SMART" id="SM00530">
    <property type="entry name" value="HTH_XRE"/>
    <property type="match status" value="1"/>
</dbReference>
<feature type="domain" description="HTH cro/C1-type" evidence="1">
    <location>
        <begin position="11"/>
        <end position="34"/>
    </location>
</feature>
<keyword evidence="3" id="KW-1185">Reference proteome</keyword>
<comment type="caution">
    <text evidence="2">The sequence shown here is derived from an EMBL/GenBank/DDBJ whole genome shotgun (WGS) entry which is preliminary data.</text>
</comment>